<dbReference type="AlphaFoldDB" id="A0A395MF27"/>
<feature type="compositionally biased region" description="Polar residues" evidence="1">
    <location>
        <begin position="195"/>
        <end position="209"/>
    </location>
</feature>
<feature type="region of interest" description="Disordered" evidence="1">
    <location>
        <begin position="448"/>
        <end position="634"/>
    </location>
</feature>
<evidence type="ECO:0000313" key="3">
    <source>
        <dbReference type="Proteomes" id="UP000265631"/>
    </source>
</evidence>
<evidence type="ECO:0000313" key="2">
    <source>
        <dbReference type="EMBL" id="RFN46466.1"/>
    </source>
</evidence>
<name>A0A395MF27_9HYPO</name>
<sequence>MASTAGRSTYDSDSRPRRPGPQQDQEEDWSDTPSDNQTKQTKSPKRQSRHRHKPAEHYRQHTSEAASQFPDDSYIKQARNATVPYGGGYNYNPRYTPSYQAHSNPPLQQFTSPASQGSAGYPTSYAYPGQSSYLSVPRTENAFEQPFGPTPYRHPPGGYSETSYGFDNYNYNQDIPPAPEYPYQDPLRTPVRPGESQTPVSQPQINSSNKYRDEVERKPRKTRSRKPPRSKKEEKTTQPKTEETPQADKDTKADMMEMLMKFLQDGKLPLMKGEERSALPKTEETVPDDKITKADIMELLMKILHGRRPPLLEEEETLPEDKNTNAEIIKILKSIQQGVKENAEIRSDPGRRVYRSPTASELLIDDTTSLGNERHDTRQLKSIIRYLLEDNRDCQSSYTGIPRRGFADHRQNRIEMDYGETALMTPRDVQNHTRVDFLYDYLGIGNSSSPQQLPEAYNNRHGSRVSRRQEFSEPPSPTTSLPRSRRDEYLPPAGNQWQDTPASNQSRYRQQPSRIPEEQEEEYYEEYEVPRVPLRGPVQGRHPGSNTSIGSQGRGRSQPSVGQRSEFRGRGRGIVPGDQQKVGPGRGPILQPESEFESEGELIMERDRAPYRHTRPRAPEPPQRWDRGNHVGFR</sequence>
<comment type="caution">
    <text evidence="2">The sequence shown here is derived from an EMBL/GenBank/DDBJ whole genome shotgun (WGS) entry which is preliminary data.</text>
</comment>
<feature type="compositionally biased region" description="Polar residues" evidence="1">
    <location>
        <begin position="95"/>
        <end position="118"/>
    </location>
</feature>
<organism evidence="2 3">
    <name type="scientific">Fusarium flagelliforme</name>
    <dbReference type="NCBI Taxonomy" id="2675880"/>
    <lineage>
        <taxon>Eukaryota</taxon>
        <taxon>Fungi</taxon>
        <taxon>Dikarya</taxon>
        <taxon>Ascomycota</taxon>
        <taxon>Pezizomycotina</taxon>
        <taxon>Sordariomycetes</taxon>
        <taxon>Hypocreomycetidae</taxon>
        <taxon>Hypocreales</taxon>
        <taxon>Nectriaceae</taxon>
        <taxon>Fusarium</taxon>
        <taxon>Fusarium incarnatum-equiseti species complex</taxon>
    </lineage>
</organism>
<proteinExistence type="predicted"/>
<feature type="compositionally biased region" description="Polar residues" evidence="1">
    <location>
        <begin position="31"/>
        <end position="41"/>
    </location>
</feature>
<evidence type="ECO:0000256" key="1">
    <source>
        <dbReference type="SAM" id="MobiDB-lite"/>
    </source>
</evidence>
<dbReference type="EMBL" id="PXXK01000299">
    <property type="protein sequence ID" value="RFN46466.1"/>
    <property type="molecule type" value="Genomic_DNA"/>
</dbReference>
<reference evidence="2 3" key="1">
    <citation type="journal article" date="2018" name="PLoS Pathog.">
        <title>Evolution of structural diversity of trichothecenes, a family of toxins produced by plant pathogenic and entomopathogenic fungi.</title>
        <authorList>
            <person name="Proctor R.H."/>
            <person name="McCormick S.P."/>
            <person name="Kim H.S."/>
            <person name="Cardoza R.E."/>
            <person name="Stanley A.M."/>
            <person name="Lindo L."/>
            <person name="Kelly A."/>
            <person name="Brown D.W."/>
            <person name="Lee T."/>
            <person name="Vaughan M.M."/>
            <person name="Alexander N.J."/>
            <person name="Busman M."/>
            <person name="Gutierrez S."/>
        </authorList>
    </citation>
    <scope>NUCLEOTIDE SEQUENCE [LARGE SCALE GENOMIC DNA]</scope>
    <source>
        <strain evidence="2 3">NRRL 13405</strain>
    </source>
</reference>
<feature type="compositionally biased region" description="Basic and acidic residues" evidence="1">
    <location>
        <begin position="623"/>
        <end position="634"/>
    </location>
</feature>
<dbReference type="OrthoDB" id="5095919at2759"/>
<accession>A0A395MF27</accession>
<feature type="compositionally biased region" description="Polar residues" evidence="1">
    <location>
        <begin position="495"/>
        <end position="513"/>
    </location>
</feature>
<dbReference type="STRING" id="2594813.A0A395MF27"/>
<protein>
    <submittedName>
        <fullName evidence="2">Uncharacterized protein</fullName>
    </submittedName>
</protein>
<dbReference type="Proteomes" id="UP000265631">
    <property type="component" value="Unassembled WGS sequence"/>
</dbReference>
<keyword evidence="3" id="KW-1185">Reference proteome</keyword>
<gene>
    <name evidence="2" type="ORF">FIE12Z_9301</name>
</gene>
<feature type="compositionally biased region" description="Polar residues" evidence="1">
    <location>
        <begin position="160"/>
        <end position="173"/>
    </location>
</feature>
<feature type="compositionally biased region" description="Acidic residues" evidence="1">
    <location>
        <begin position="518"/>
        <end position="527"/>
    </location>
</feature>
<feature type="compositionally biased region" description="Basic residues" evidence="1">
    <location>
        <begin position="218"/>
        <end position="229"/>
    </location>
</feature>
<feature type="compositionally biased region" description="Basic residues" evidence="1">
    <location>
        <begin position="42"/>
        <end position="54"/>
    </location>
</feature>
<feature type="compositionally biased region" description="Basic and acidic residues" evidence="1">
    <location>
        <begin position="230"/>
        <end position="251"/>
    </location>
</feature>
<feature type="compositionally biased region" description="Polar residues" evidence="1">
    <location>
        <begin position="544"/>
        <end position="563"/>
    </location>
</feature>
<feature type="region of interest" description="Disordered" evidence="1">
    <location>
        <begin position="1"/>
        <end position="251"/>
    </location>
</feature>